<reference evidence="10 11" key="1">
    <citation type="journal article" date="2014" name="Genome Announc.">
        <title>Draft Genome Sequence of the Antitrypanosomally Active Sponge-Associated Bacterium Actinokineospora sp. Strain EG49.</title>
        <authorList>
            <person name="Harjes J."/>
            <person name="Ryu T."/>
            <person name="Abdelmohsen U.R."/>
            <person name="Moitinho-Silva L."/>
            <person name="Horn H."/>
            <person name="Ravasi T."/>
            <person name="Hentschel U."/>
        </authorList>
    </citation>
    <scope>NUCLEOTIDE SEQUENCE [LARGE SCALE GENOMIC DNA]</scope>
    <source>
        <strain evidence="10 11">EG49</strain>
    </source>
</reference>
<evidence type="ECO:0000256" key="3">
    <source>
        <dbReference type="ARBA" id="ARBA00022679"/>
    </source>
</evidence>
<evidence type="ECO:0000256" key="4">
    <source>
        <dbReference type="ARBA" id="ARBA00022691"/>
    </source>
</evidence>
<dbReference type="InterPro" id="IPR008884">
    <property type="entry name" value="TylF_MeTrfase"/>
</dbReference>
<dbReference type="FunFam" id="3.40.50.150:FF:000331">
    <property type="entry name" value="Macrocin O-methyltransferase"/>
    <property type="match status" value="1"/>
</dbReference>
<dbReference type="InterPro" id="IPR029063">
    <property type="entry name" value="SAM-dependent_MTases_sf"/>
</dbReference>
<keyword evidence="11" id="KW-1185">Reference proteome</keyword>
<dbReference type="eggNOG" id="COG4122">
    <property type="taxonomic scope" value="Bacteria"/>
</dbReference>
<protein>
    <submittedName>
        <fullName evidence="10">Macrocin-O-methyltransferase</fullName>
    </submittedName>
</protein>
<proteinExistence type="inferred from homology"/>
<feature type="compositionally biased region" description="Low complexity" evidence="9">
    <location>
        <begin position="31"/>
        <end position="40"/>
    </location>
</feature>
<dbReference type="Proteomes" id="UP000019277">
    <property type="component" value="Unassembled WGS sequence"/>
</dbReference>
<keyword evidence="5" id="KW-0479">Metal-binding</keyword>
<dbReference type="PANTHER" id="PTHR40036">
    <property type="entry name" value="MACROCIN O-METHYLTRANSFERASE"/>
    <property type="match status" value="1"/>
</dbReference>
<keyword evidence="2 10" id="KW-0489">Methyltransferase</keyword>
<name>W7J321_9PSEU</name>
<evidence type="ECO:0000256" key="7">
    <source>
        <dbReference type="ARBA" id="ARBA00023194"/>
    </source>
</evidence>
<sequence length="255" mass="28652">MDNPTHLYLDLLKRTLTNTVYQDSSNPRLPAGPGAAPHGPYNAELRSRGEDWPTVAHTMVGLKRLQNVQDCVERVIADGIPGDLIETGVWRGGVCIFMRGILKVHGVDDRAVWVADSFQGMPEVGEDSKPRDRKMRMHEYNDVLGIPMEQVQENFRRYGLLDEAVKFLPGWFKDTMPEAPVERIAVLRLDGDLYESTTAVLENLYPKLSVGGYAIIDDYGLRACADAVHDYRDANGITDEIVTVDKFGVYWRRSA</sequence>
<keyword evidence="4" id="KW-0949">S-adenosyl-L-methionine</keyword>
<dbReference type="SUPFAM" id="SSF53335">
    <property type="entry name" value="S-adenosyl-L-methionine-dependent methyltransferases"/>
    <property type="match status" value="1"/>
</dbReference>
<dbReference type="GO" id="GO:0008168">
    <property type="term" value="F:methyltransferase activity"/>
    <property type="evidence" value="ECO:0007669"/>
    <property type="project" value="UniProtKB-KW"/>
</dbReference>
<evidence type="ECO:0000256" key="1">
    <source>
        <dbReference type="ARBA" id="ARBA00004792"/>
    </source>
</evidence>
<dbReference type="PANTHER" id="PTHR40036:SF1">
    <property type="entry name" value="MACROCIN O-METHYLTRANSFERASE"/>
    <property type="match status" value="1"/>
</dbReference>
<comment type="caution">
    <text evidence="10">The sequence shown here is derived from an EMBL/GenBank/DDBJ whole genome shotgun (WGS) entry which is preliminary data.</text>
</comment>
<evidence type="ECO:0000313" key="10">
    <source>
        <dbReference type="EMBL" id="EWC63336.1"/>
    </source>
</evidence>
<comment type="pathway">
    <text evidence="1">Antibiotic biosynthesis.</text>
</comment>
<dbReference type="RefSeq" id="WP_035279755.1">
    <property type="nucleotide sequence ID" value="NZ_AYXG01000048.1"/>
</dbReference>
<evidence type="ECO:0000256" key="9">
    <source>
        <dbReference type="SAM" id="MobiDB-lite"/>
    </source>
</evidence>
<feature type="region of interest" description="Disordered" evidence="9">
    <location>
        <begin position="22"/>
        <end position="46"/>
    </location>
</feature>
<evidence type="ECO:0000256" key="2">
    <source>
        <dbReference type="ARBA" id="ARBA00022603"/>
    </source>
</evidence>
<evidence type="ECO:0000256" key="5">
    <source>
        <dbReference type="ARBA" id="ARBA00022723"/>
    </source>
</evidence>
<keyword evidence="7" id="KW-0045">Antibiotic biosynthesis</keyword>
<keyword evidence="3 10" id="KW-0808">Transferase</keyword>
<comment type="similarity">
    <text evidence="8">Belongs to the methyltransferase TylF/MycF family.</text>
</comment>
<evidence type="ECO:0000256" key="6">
    <source>
        <dbReference type="ARBA" id="ARBA00022842"/>
    </source>
</evidence>
<keyword evidence="6" id="KW-0460">Magnesium</keyword>
<accession>W7J321</accession>
<dbReference type="AlphaFoldDB" id="W7J321"/>
<evidence type="ECO:0000313" key="11">
    <source>
        <dbReference type="Proteomes" id="UP000019277"/>
    </source>
</evidence>
<organism evidence="10 11">
    <name type="scientific">Actinokineospora spheciospongiae</name>
    <dbReference type="NCBI Taxonomy" id="909613"/>
    <lineage>
        <taxon>Bacteria</taxon>
        <taxon>Bacillati</taxon>
        <taxon>Actinomycetota</taxon>
        <taxon>Actinomycetes</taxon>
        <taxon>Pseudonocardiales</taxon>
        <taxon>Pseudonocardiaceae</taxon>
        <taxon>Actinokineospora</taxon>
    </lineage>
</organism>
<dbReference type="GO" id="GO:0017000">
    <property type="term" value="P:antibiotic biosynthetic process"/>
    <property type="evidence" value="ECO:0007669"/>
    <property type="project" value="UniProtKB-KW"/>
</dbReference>
<dbReference type="EMBL" id="AYXG01000048">
    <property type="protein sequence ID" value="EWC63336.1"/>
    <property type="molecule type" value="Genomic_DNA"/>
</dbReference>
<dbReference type="Pfam" id="PF05711">
    <property type="entry name" value="TylF"/>
    <property type="match status" value="1"/>
</dbReference>
<dbReference type="OrthoDB" id="3826968at2"/>
<dbReference type="GO" id="GO:0032259">
    <property type="term" value="P:methylation"/>
    <property type="evidence" value="ECO:0007669"/>
    <property type="project" value="UniProtKB-KW"/>
</dbReference>
<dbReference type="GO" id="GO:0046872">
    <property type="term" value="F:metal ion binding"/>
    <property type="evidence" value="ECO:0007669"/>
    <property type="project" value="UniProtKB-KW"/>
</dbReference>
<evidence type="ECO:0000256" key="8">
    <source>
        <dbReference type="ARBA" id="ARBA00060900"/>
    </source>
</evidence>
<dbReference type="STRING" id="909613.UO65_1334"/>
<dbReference type="Gene3D" id="3.40.50.150">
    <property type="entry name" value="Vaccinia Virus protein VP39"/>
    <property type="match status" value="1"/>
</dbReference>
<gene>
    <name evidence="10" type="ORF">UO65_1334</name>
</gene>